<keyword evidence="3 7" id="KW-0812">Transmembrane</keyword>
<dbReference type="InterPro" id="IPR007895">
    <property type="entry name" value="MASE1"/>
</dbReference>
<keyword evidence="4 7" id="KW-1133">Transmembrane helix</keyword>
<feature type="transmembrane region" description="Helical" evidence="7">
    <location>
        <begin position="55"/>
        <end position="82"/>
    </location>
</feature>
<proteinExistence type="predicted"/>
<accession>A0A919FMC5</accession>
<evidence type="ECO:0000313" key="9">
    <source>
        <dbReference type="EMBL" id="GHH68663.1"/>
    </source>
</evidence>
<comment type="subcellular location">
    <subcellularLocation>
        <location evidence="1">Cell membrane</location>
        <topology evidence="1">Multi-pass membrane protein</topology>
    </subcellularLocation>
</comment>
<evidence type="ECO:0000256" key="4">
    <source>
        <dbReference type="ARBA" id="ARBA00022989"/>
    </source>
</evidence>
<evidence type="ECO:0000256" key="5">
    <source>
        <dbReference type="ARBA" id="ARBA00023136"/>
    </source>
</evidence>
<feature type="transmembrane region" description="Helical" evidence="7">
    <location>
        <begin position="122"/>
        <end position="148"/>
    </location>
</feature>
<evidence type="ECO:0000256" key="7">
    <source>
        <dbReference type="SAM" id="Phobius"/>
    </source>
</evidence>
<dbReference type="EMBL" id="BNBO01000011">
    <property type="protein sequence ID" value="GHH68663.1"/>
    <property type="molecule type" value="Genomic_DNA"/>
</dbReference>
<dbReference type="AlphaFoldDB" id="A0A919FMC5"/>
<protein>
    <submittedName>
        <fullName evidence="9">Membrane protein</fullName>
    </submittedName>
</protein>
<evidence type="ECO:0000256" key="2">
    <source>
        <dbReference type="ARBA" id="ARBA00022475"/>
    </source>
</evidence>
<evidence type="ECO:0000256" key="1">
    <source>
        <dbReference type="ARBA" id="ARBA00004651"/>
    </source>
</evidence>
<evidence type="ECO:0000256" key="3">
    <source>
        <dbReference type="ARBA" id="ARBA00022692"/>
    </source>
</evidence>
<reference evidence="9" key="2">
    <citation type="submission" date="2020-09" db="EMBL/GenBank/DDBJ databases">
        <authorList>
            <person name="Sun Q."/>
            <person name="Ohkuma M."/>
        </authorList>
    </citation>
    <scope>NUCLEOTIDE SEQUENCE</scope>
    <source>
        <strain evidence="9">JCM 4646</strain>
    </source>
</reference>
<comment type="caution">
    <text evidence="9">The sequence shown here is derived from an EMBL/GenBank/DDBJ whole genome shotgun (WGS) entry which is preliminary data.</text>
</comment>
<feature type="transmembrane region" description="Helical" evidence="7">
    <location>
        <begin position="160"/>
        <end position="179"/>
    </location>
</feature>
<keyword evidence="10" id="KW-1185">Reference proteome</keyword>
<gene>
    <name evidence="9" type="ORF">GCM10018781_26030</name>
</gene>
<evidence type="ECO:0000256" key="6">
    <source>
        <dbReference type="SAM" id="MobiDB-lite"/>
    </source>
</evidence>
<reference evidence="9" key="1">
    <citation type="journal article" date="2014" name="Int. J. Syst. Evol. Microbiol.">
        <title>Complete genome sequence of Corynebacterium casei LMG S-19264T (=DSM 44701T), isolated from a smear-ripened cheese.</title>
        <authorList>
            <consortium name="US DOE Joint Genome Institute (JGI-PGF)"/>
            <person name="Walter F."/>
            <person name="Albersmeier A."/>
            <person name="Kalinowski J."/>
            <person name="Ruckert C."/>
        </authorList>
    </citation>
    <scope>NUCLEOTIDE SEQUENCE</scope>
    <source>
        <strain evidence="9">JCM 4646</strain>
    </source>
</reference>
<dbReference type="Proteomes" id="UP000617734">
    <property type="component" value="Unassembled WGS sequence"/>
</dbReference>
<sequence>MASVVRNEEFRRLTAAGLRILAVAAAWLVAGRIGLLQQVVVGGAKVAPLWPPTGIALTCLLILGLRVWPGIAIGTLLVIATIGPVNGASVAIAAGNSLAVVCSCLMLRRVGFRIELDRLRDGVALVFLGALAGMLISATVGSLALMLVGSLPASGFCATWSAWWAGDAMGVLVITPLLLAAYTFRRPAAIRPHQWIEPPLLVMVTTAVALAGTRSTLHLLFLVFPLLMWAALRYQLTAAAPCVLAVSVVAVRAAVDDVGPFAGHSTLAVMFTLQALNGAAALTALLLSALIAEQRNTYSRIEQACVALAEVVARLAPGEDAHRRPPAEDAHRRPPAEDEDHPGGR</sequence>
<feature type="transmembrane region" description="Helical" evidence="7">
    <location>
        <begin position="234"/>
        <end position="255"/>
    </location>
</feature>
<keyword evidence="2" id="KW-1003">Cell membrane</keyword>
<feature type="transmembrane region" description="Helical" evidence="7">
    <location>
        <begin position="16"/>
        <end position="35"/>
    </location>
</feature>
<feature type="domain" description="MASE1" evidence="8">
    <location>
        <begin position="21"/>
        <end position="295"/>
    </location>
</feature>
<keyword evidence="5 7" id="KW-0472">Membrane</keyword>
<feature type="transmembrane region" description="Helical" evidence="7">
    <location>
        <begin position="88"/>
        <end position="110"/>
    </location>
</feature>
<evidence type="ECO:0000313" key="10">
    <source>
        <dbReference type="Proteomes" id="UP000617734"/>
    </source>
</evidence>
<dbReference type="Pfam" id="PF05231">
    <property type="entry name" value="MASE1"/>
    <property type="match status" value="1"/>
</dbReference>
<name>A0A919FMC5_9ACTN</name>
<dbReference type="GO" id="GO:0005886">
    <property type="term" value="C:plasma membrane"/>
    <property type="evidence" value="ECO:0007669"/>
    <property type="project" value="UniProtKB-SubCell"/>
</dbReference>
<feature type="transmembrane region" description="Helical" evidence="7">
    <location>
        <begin position="267"/>
        <end position="291"/>
    </location>
</feature>
<evidence type="ECO:0000259" key="8">
    <source>
        <dbReference type="Pfam" id="PF05231"/>
    </source>
</evidence>
<feature type="region of interest" description="Disordered" evidence="6">
    <location>
        <begin position="319"/>
        <end position="345"/>
    </location>
</feature>
<organism evidence="9 10">
    <name type="scientific">Kitasatospora indigofera</name>
    <dbReference type="NCBI Taxonomy" id="67307"/>
    <lineage>
        <taxon>Bacteria</taxon>
        <taxon>Bacillati</taxon>
        <taxon>Actinomycetota</taxon>
        <taxon>Actinomycetes</taxon>
        <taxon>Kitasatosporales</taxon>
        <taxon>Streptomycetaceae</taxon>
        <taxon>Kitasatospora</taxon>
    </lineage>
</organism>